<dbReference type="RefSeq" id="WP_092012202.1">
    <property type="nucleotide sequence ID" value="NZ_FOXH01000002.1"/>
</dbReference>
<proteinExistence type="inferred from homology"/>
<evidence type="ECO:0000313" key="7">
    <source>
        <dbReference type="Proteomes" id="UP000199306"/>
    </source>
</evidence>
<dbReference type="OrthoDB" id="332676at2"/>
<dbReference type="PIRSF" id="PIRSF005211">
    <property type="entry name" value="Ab_hydro_YheT"/>
    <property type="match status" value="1"/>
</dbReference>
<keyword evidence="2" id="KW-0719">Serine esterase</keyword>
<organism evidence="6 7">
    <name type="scientific">Pseudarcicella hirudinis</name>
    <dbReference type="NCBI Taxonomy" id="1079859"/>
    <lineage>
        <taxon>Bacteria</taxon>
        <taxon>Pseudomonadati</taxon>
        <taxon>Bacteroidota</taxon>
        <taxon>Cytophagia</taxon>
        <taxon>Cytophagales</taxon>
        <taxon>Flectobacillaceae</taxon>
        <taxon>Pseudarcicella</taxon>
    </lineage>
</organism>
<gene>
    <name evidence="6" type="ORF">SAMN04515674_10254</name>
</gene>
<feature type="active site" description="Charge relay system" evidence="4">
    <location>
        <position position="276"/>
    </location>
</feature>
<evidence type="ECO:0000256" key="1">
    <source>
        <dbReference type="ARBA" id="ARBA00010884"/>
    </source>
</evidence>
<dbReference type="GO" id="GO:0047372">
    <property type="term" value="F:monoacylglycerol lipase activity"/>
    <property type="evidence" value="ECO:0007669"/>
    <property type="project" value="TreeGrafter"/>
</dbReference>
<dbReference type="Proteomes" id="UP000199306">
    <property type="component" value="Unassembled WGS sequence"/>
</dbReference>
<accession>A0A1I5NPL8</accession>
<dbReference type="GO" id="GO:0034338">
    <property type="term" value="F:short-chain carboxylesterase activity"/>
    <property type="evidence" value="ECO:0007669"/>
    <property type="project" value="TreeGrafter"/>
</dbReference>
<dbReference type="InterPro" id="IPR000952">
    <property type="entry name" value="AB_hydrolase_4_CS"/>
</dbReference>
<feature type="domain" description="AB hydrolase-1" evidence="5">
    <location>
        <begin position="70"/>
        <end position="309"/>
    </location>
</feature>
<evidence type="ECO:0000313" key="6">
    <source>
        <dbReference type="EMBL" id="SFP23724.1"/>
    </source>
</evidence>
<dbReference type="Gene3D" id="3.40.50.1820">
    <property type="entry name" value="alpha/beta hydrolase"/>
    <property type="match status" value="1"/>
</dbReference>
<dbReference type="InterPro" id="IPR000073">
    <property type="entry name" value="AB_hydrolase_1"/>
</dbReference>
<dbReference type="PROSITE" id="PS01133">
    <property type="entry name" value="UPF0017"/>
    <property type="match status" value="1"/>
</dbReference>
<evidence type="ECO:0000256" key="4">
    <source>
        <dbReference type="PIRSR" id="PIRSR005211-1"/>
    </source>
</evidence>
<dbReference type="InterPro" id="IPR012020">
    <property type="entry name" value="ABHD4"/>
</dbReference>
<dbReference type="EMBL" id="FOXH01000002">
    <property type="protein sequence ID" value="SFP23724.1"/>
    <property type="molecule type" value="Genomic_DNA"/>
</dbReference>
<dbReference type="Pfam" id="PF00561">
    <property type="entry name" value="Abhydrolase_1"/>
    <property type="match status" value="1"/>
</dbReference>
<dbReference type="InterPro" id="IPR050960">
    <property type="entry name" value="AB_hydrolase_4_sf"/>
</dbReference>
<evidence type="ECO:0000259" key="5">
    <source>
        <dbReference type="Pfam" id="PF00561"/>
    </source>
</evidence>
<reference evidence="6 7" key="1">
    <citation type="submission" date="2016-10" db="EMBL/GenBank/DDBJ databases">
        <authorList>
            <person name="de Groot N.N."/>
        </authorList>
    </citation>
    <scope>NUCLEOTIDE SEQUENCE [LARGE SCALE GENOMIC DNA]</scope>
    <source>
        <strain evidence="7">E92,LMG 26720,CCM 7988</strain>
    </source>
</reference>
<comment type="similarity">
    <text evidence="1">Belongs to the AB hydrolase superfamily. AB hydrolase 4 family.</text>
</comment>
<evidence type="ECO:0000256" key="3">
    <source>
        <dbReference type="ARBA" id="ARBA00022801"/>
    </source>
</evidence>
<name>A0A1I5NPL8_9BACT</name>
<dbReference type="STRING" id="1079859.SAMN04515674_10254"/>
<dbReference type="InterPro" id="IPR029058">
    <property type="entry name" value="AB_hydrolase_fold"/>
</dbReference>
<sequence length="330" mass="38015">MPFIRQSDYQPPRWLPNGHLQTIYPSVFRKVEGVVYERERIDTNDGDFLDLDWSFSKYDFPKGPGKKKLPLVVLSHGLEGDTTRQYIIGMVKLFNSNGFDCLAWNFRSCSGEINKTLRFYHSGATDDLQTVLNVALSKGYEEIYLIGFSLGGNLTLKYLGESGENLYPEIKKAIAFSVPLHLSSGSSKMEGWEDWIYTTRFNRSLKKKILEKARYYPDQINTSNLSKVKTLRDFDNYYTSQLHGFKDAEDYYAKNSSINFIENISVPTLIVNAQNDPFLSKKCYPFELTERLENVHFFAPEEGGHCGFYQSGYNGVLWSEMKALEWITRS</sequence>
<protein>
    <recommendedName>
        <fullName evidence="5">AB hydrolase-1 domain-containing protein</fullName>
    </recommendedName>
</protein>
<keyword evidence="3" id="KW-0378">Hydrolase</keyword>
<feature type="active site" description="Charge relay system" evidence="4">
    <location>
        <position position="305"/>
    </location>
</feature>
<feature type="active site" description="Charge relay system" evidence="4">
    <location>
        <position position="149"/>
    </location>
</feature>
<evidence type="ECO:0000256" key="2">
    <source>
        <dbReference type="ARBA" id="ARBA00022487"/>
    </source>
</evidence>
<keyword evidence="7" id="KW-1185">Reference proteome</keyword>
<dbReference type="AlphaFoldDB" id="A0A1I5NPL8"/>
<dbReference type="SUPFAM" id="SSF53474">
    <property type="entry name" value="alpha/beta-Hydrolases"/>
    <property type="match status" value="1"/>
</dbReference>
<dbReference type="PANTHER" id="PTHR10794">
    <property type="entry name" value="ABHYDROLASE DOMAIN-CONTAINING PROTEIN"/>
    <property type="match status" value="1"/>
</dbReference>
<dbReference type="PANTHER" id="PTHR10794:SF94">
    <property type="entry name" value="ESTERASE YHET-RELATED"/>
    <property type="match status" value="1"/>
</dbReference>